<dbReference type="EMBL" id="CADEAL010000581">
    <property type="protein sequence ID" value="CAB1422428.1"/>
    <property type="molecule type" value="Genomic_DNA"/>
</dbReference>
<evidence type="ECO:0000256" key="1">
    <source>
        <dbReference type="SAM" id="MobiDB-lite"/>
    </source>
</evidence>
<evidence type="ECO:0000313" key="2">
    <source>
        <dbReference type="EMBL" id="CAB1422428.1"/>
    </source>
</evidence>
<protein>
    <submittedName>
        <fullName evidence="2">Uncharacterized protein</fullName>
    </submittedName>
</protein>
<dbReference type="AlphaFoldDB" id="A0A9N7U327"/>
<sequence length="119" mass="13024">MRCSCVVVRDKSKPGNLQCDPVPLTSSLLLSSSSSPPPPPPPAPPPVFQFFPPRPHSTQRDKLSRDQRQSSAVALPIPSSAAAWLCGGRDPCYMWPMGRWFDSSKATLCNLFTLSQQLD</sequence>
<feature type="compositionally biased region" description="Basic and acidic residues" evidence="1">
    <location>
        <begin position="58"/>
        <end position="68"/>
    </location>
</feature>
<reference evidence="2" key="1">
    <citation type="submission" date="2020-03" db="EMBL/GenBank/DDBJ databases">
        <authorList>
            <person name="Weist P."/>
        </authorList>
    </citation>
    <scope>NUCLEOTIDE SEQUENCE</scope>
</reference>
<gene>
    <name evidence="2" type="ORF">PLEPLA_LOCUS10343</name>
</gene>
<proteinExistence type="predicted"/>
<dbReference type="Proteomes" id="UP001153269">
    <property type="component" value="Unassembled WGS sequence"/>
</dbReference>
<keyword evidence="3" id="KW-1185">Reference proteome</keyword>
<evidence type="ECO:0000313" key="3">
    <source>
        <dbReference type="Proteomes" id="UP001153269"/>
    </source>
</evidence>
<comment type="caution">
    <text evidence="2">The sequence shown here is derived from an EMBL/GenBank/DDBJ whole genome shotgun (WGS) entry which is preliminary data.</text>
</comment>
<accession>A0A9N7U327</accession>
<feature type="region of interest" description="Disordered" evidence="1">
    <location>
        <begin position="28"/>
        <end position="74"/>
    </location>
</feature>
<feature type="compositionally biased region" description="Pro residues" evidence="1">
    <location>
        <begin position="35"/>
        <end position="55"/>
    </location>
</feature>
<name>A0A9N7U327_PLEPL</name>
<organism evidence="2 3">
    <name type="scientific">Pleuronectes platessa</name>
    <name type="common">European plaice</name>
    <dbReference type="NCBI Taxonomy" id="8262"/>
    <lineage>
        <taxon>Eukaryota</taxon>
        <taxon>Metazoa</taxon>
        <taxon>Chordata</taxon>
        <taxon>Craniata</taxon>
        <taxon>Vertebrata</taxon>
        <taxon>Euteleostomi</taxon>
        <taxon>Actinopterygii</taxon>
        <taxon>Neopterygii</taxon>
        <taxon>Teleostei</taxon>
        <taxon>Neoteleostei</taxon>
        <taxon>Acanthomorphata</taxon>
        <taxon>Carangaria</taxon>
        <taxon>Pleuronectiformes</taxon>
        <taxon>Pleuronectoidei</taxon>
        <taxon>Pleuronectidae</taxon>
        <taxon>Pleuronectes</taxon>
    </lineage>
</organism>